<dbReference type="PANTHER" id="PTHR47959:SF1">
    <property type="entry name" value="ATP-DEPENDENT RNA HELICASE DBPA"/>
    <property type="match status" value="1"/>
</dbReference>
<evidence type="ECO:0000313" key="8">
    <source>
        <dbReference type="EMBL" id="EPZ35100.1"/>
    </source>
</evidence>
<dbReference type="GO" id="GO:0005524">
    <property type="term" value="F:ATP binding"/>
    <property type="evidence" value="ECO:0007669"/>
    <property type="project" value="UniProtKB-KW"/>
</dbReference>
<evidence type="ECO:0000256" key="5">
    <source>
        <dbReference type="ARBA" id="ARBA00022840"/>
    </source>
</evidence>
<dbReference type="STRING" id="988480.A0A075AXU9"/>
<dbReference type="OrthoDB" id="196131at2759"/>
<dbReference type="InterPro" id="IPR001650">
    <property type="entry name" value="Helicase_C-like"/>
</dbReference>
<dbReference type="InterPro" id="IPR027417">
    <property type="entry name" value="P-loop_NTPase"/>
</dbReference>
<dbReference type="GO" id="GO:0003724">
    <property type="term" value="F:RNA helicase activity"/>
    <property type="evidence" value="ECO:0007669"/>
    <property type="project" value="UniProtKB-EC"/>
</dbReference>
<keyword evidence="4" id="KW-0347">Helicase</keyword>
<evidence type="ECO:0000256" key="6">
    <source>
        <dbReference type="ARBA" id="ARBA00047984"/>
    </source>
</evidence>
<dbReference type="Gene3D" id="3.40.50.300">
    <property type="entry name" value="P-loop containing nucleotide triphosphate hydrolases"/>
    <property type="match status" value="1"/>
</dbReference>
<dbReference type="InterPro" id="IPR050079">
    <property type="entry name" value="DEAD_box_RNA_helicase"/>
</dbReference>
<keyword evidence="9" id="KW-1185">Reference proteome</keyword>
<dbReference type="EMBL" id="KE560875">
    <property type="protein sequence ID" value="EPZ35100.1"/>
    <property type="molecule type" value="Genomic_DNA"/>
</dbReference>
<sequence length="62" mass="6973">VCSDSIARGVDLDDINCVINYDCPSNFKTYVHRSGRTARAGKHGKSISIIASHEVMHFRIFY</sequence>
<comment type="catalytic activity">
    <reaction evidence="6">
        <text>ATP + H2O = ADP + phosphate + H(+)</text>
        <dbReference type="Rhea" id="RHEA:13065"/>
        <dbReference type="ChEBI" id="CHEBI:15377"/>
        <dbReference type="ChEBI" id="CHEBI:15378"/>
        <dbReference type="ChEBI" id="CHEBI:30616"/>
        <dbReference type="ChEBI" id="CHEBI:43474"/>
        <dbReference type="ChEBI" id="CHEBI:456216"/>
        <dbReference type="EC" id="3.6.4.13"/>
    </reaction>
</comment>
<dbReference type="HOGENOM" id="CLU_003041_25_4_1"/>
<keyword evidence="3" id="KW-0378">Hydrolase</keyword>
<organism evidence="8 9">
    <name type="scientific">Rozella allomycis (strain CSF55)</name>
    <dbReference type="NCBI Taxonomy" id="988480"/>
    <lineage>
        <taxon>Eukaryota</taxon>
        <taxon>Fungi</taxon>
        <taxon>Fungi incertae sedis</taxon>
        <taxon>Cryptomycota</taxon>
        <taxon>Cryptomycota incertae sedis</taxon>
        <taxon>Rozella</taxon>
    </lineage>
</organism>
<dbReference type="GO" id="GO:0005829">
    <property type="term" value="C:cytosol"/>
    <property type="evidence" value="ECO:0007669"/>
    <property type="project" value="TreeGrafter"/>
</dbReference>
<evidence type="ECO:0000256" key="3">
    <source>
        <dbReference type="ARBA" id="ARBA00022801"/>
    </source>
</evidence>
<reference evidence="8 9" key="1">
    <citation type="journal article" date="2013" name="Curr. Biol.">
        <title>Shared signatures of parasitism and phylogenomics unite Cryptomycota and microsporidia.</title>
        <authorList>
            <person name="James T.Y."/>
            <person name="Pelin A."/>
            <person name="Bonen L."/>
            <person name="Ahrendt S."/>
            <person name="Sain D."/>
            <person name="Corradi N."/>
            <person name="Stajich J.E."/>
        </authorList>
    </citation>
    <scope>NUCLEOTIDE SEQUENCE [LARGE SCALE GENOMIC DNA]</scope>
    <source>
        <strain evidence="8 9">CSF55</strain>
    </source>
</reference>
<dbReference type="GO" id="GO:0016787">
    <property type="term" value="F:hydrolase activity"/>
    <property type="evidence" value="ECO:0007669"/>
    <property type="project" value="UniProtKB-KW"/>
</dbReference>
<proteinExistence type="predicted"/>
<evidence type="ECO:0000256" key="4">
    <source>
        <dbReference type="ARBA" id="ARBA00022806"/>
    </source>
</evidence>
<dbReference type="PANTHER" id="PTHR47959">
    <property type="entry name" value="ATP-DEPENDENT RNA HELICASE RHLE-RELATED"/>
    <property type="match status" value="1"/>
</dbReference>
<keyword evidence="2" id="KW-0547">Nucleotide-binding</keyword>
<dbReference type="Pfam" id="PF00271">
    <property type="entry name" value="Helicase_C"/>
    <property type="match status" value="1"/>
</dbReference>
<dbReference type="SUPFAM" id="SSF52540">
    <property type="entry name" value="P-loop containing nucleoside triphosphate hydrolases"/>
    <property type="match status" value="1"/>
</dbReference>
<dbReference type="PROSITE" id="PS51194">
    <property type="entry name" value="HELICASE_CTER"/>
    <property type="match status" value="1"/>
</dbReference>
<dbReference type="Proteomes" id="UP000030755">
    <property type="component" value="Unassembled WGS sequence"/>
</dbReference>
<keyword evidence="5" id="KW-0067">ATP-binding</keyword>
<evidence type="ECO:0000256" key="1">
    <source>
        <dbReference type="ARBA" id="ARBA00012552"/>
    </source>
</evidence>
<feature type="non-terminal residue" evidence="8">
    <location>
        <position position="1"/>
    </location>
</feature>
<evidence type="ECO:0000313" key="9">
    <source>
        <dbReference type="Proteomes" id="UP000030755"/>
    </source>
</evidence>
<dbReference type="AlphaFoldDB" id="A0A075AXU9"/>
<gene>
    <name evidence="8" type="ORF">O9G_006132</name>
</gene>
<dbReference type="EC" id="3.6.4.13" evidence="1"/>
<protein>
    <recommendedName>
        <fullName evidence="1">RNA helicase</fullName>
        <ecNumber evidence="1">3.6.4.13</ecNumber>
    </recommendedName>
</protein>
<accession>A0A075AXU9</accession>
<evidence type="ECO:0000256" key="2">
    <source>
        <dbReference type="ARBA" id="ARBA00022741"/>
    </source>
</evidence>
<evidence type="ECO:0000259" key="7">
    <source>
        <dbReference type="PROSITE" id="PS51194"/>
    </source>
</evidence>
<feature type="domain" description="Helicase C-terminal" evidence="7">
    <location>
        <begin position="1"/>
        <end position="62"/>
    </location>
</feature>
<name>A0A075AXU9_ROZAC</name>